<dbReference type="EMBL" id="BNCK01000003">
    <property type="protein sequence ID" value="GHF89668.1"/>
    <property type="molecule type" value="Genomic_DNA"/>
</dbReference>
<keyword evidence="7" id="KW-0732">Signal</keyword>
<reference evidence="15" key="2">
    <citation type="submission" date="2020-09" db="EMBL/GenBank/DDBJ databases">
        <authorList>
            <person name="Sun Q."/>
            <person name="Kim S."/>
        </authorList>
    </citation>
    <scope>NUCLEOTIDE SEQUENCE</scope>
    <source>
        <strain evidence="15">KCTC 42731</strain>
    </source>
</reference>
<dbReference type="GO" id="GO:0030288">
    <property type="term" value="C:outer membrane-bounded periplasmic space"/>
    <property type="evidence" value="ECO:0007669"/>
    <property type="project" value="TreeGrafter"/>
</dbReference>
<dbReference type="SUPFAM" id="SSF55816">
    <property type="entry name" value="5'-nucleotidase (syn. UDP-sugar hydrolase), C-terminal domain"/>
    <property type="match status" value="1"/>
</dbReference>
<evidence type="ECO:0000256" key="11">
    <source>
        <dbReference type="RuleBase" id="RU362119"/>
    </source>
</evidence>
<dbReference type="InterPro" id="IPR029052">
    <property type="entry name" value="Metallo-depent_PP-like"/>
</dbReference>
<dbReference type="PRINTS" id="PR01607">
    <property type="entry name" value="APYRASEFAMLY"/>
</dbReference>
<evidence type="ECO:0000256" key="6">
    <source>
        <dbReference type="ARBA" id="ARBA00022723"/>
    </source>
</evidence>
<evidence type="ECO:0000256" key="10">
    <source>
        <dbReference type="ARBA" id="ARBA00023268"/>
    </source>
</evidence>
<dbReference type="InterPro" id="IPR006146">
    <property type="entry name" value="5'-Nucleotdase_CS"/>
</dbReference>
<feature type="domain" description="DUF7151" evidence="14">
    <location>
        <begin position="42"/>
        <end position="87"/>
    </location>
</feature>
<dbReference type="GO" id="GO:0008254">
    <property type="term" value="F:3'-nucleotidase activity"/>
    <property type="evidence" value="ECO:0007669"/>
    <property type="project" value="UniProtKB-EC"/>
</dbReference>
<evidence type="ECO:0000259" key="14">
    <source>
        <dbReference type="Pfam" id="PF23657"/>
    </source>
</evidence>
<dbReference type="Gene3D" id="3.60.21.10">
    <property type="match status" value="1"/>
</dbReference>
<dbReference type="PROSITE" id="PS51257">
    <property type="entry name" value="PROKAR_LIPOPROTEIN"/>
    <property type="match status" value="1"/>
</dbReference>
<feature type="domain" description="Calcineurin-like phosphoesterase" evidence="12">
    <location>
        <begin position="98"/>
        <end position="343"/>
    </location>
</feature>
<dbReference type="InterPro" id="IPR041827">
    <property type="entry name" value="CpdB_N"/>
</dbReference>
<comment type="catalytic activity">
    <reaction evidence="2">
        <text>a nucleoside 2',3'-cyclic phosphate + H2O = a nucleoside 3'-phosphate + H(+)</text>
        <dbReference type="Rhea" id="RHEA:19621"/>
        <dbReference type="ChEBI" id="CHEBI:15377"/>
        <dbReference type="ChEBI" id="CHEBI:15378"/>
        <dbReference type="ChEBI" id="CHEBI:66949"/>
        <dbReference type="ChEBI" id="CHEBI:66954"/>
        <dbReference type="EC" id="3.1.4.16"/>
    </reaction>
</comment>
<feature type="domain" description="5'-Nucleotidase C-terminal" evidence="13">
    <location>
        <begin position="461"/>
        <end position="640"/>
    </location>
</feature>
<evidence type="ECO:0000256" key="5">
    <source>
        <dbReference type="ARBA" id="ARBA00006654"/>
    </source>
</evidence>
<comment type="similarity">
    <text evidence="5 11">Belongs to the 5'-nucleotidase family.</text>
</comment>
<dbReference type="CDD" id="cd07410">
    <property type="entry name" value="MPP_CpdB_N"/>
    <property type="match status" value="1"/>
</dbReference>
<comment type="caution">
    <text evidence="15">The sequence shown here is derived from an EMBL/GenBank/DDBJ whole genome shotgun (WGS) entry which is preliminary data.</text>
</comment>
<dbReference type="InterPro" id="IPR036907">
    <property type="entry name" value="5'-Nucleotdase_C_sf"/>
</dbReference>
<accession>A0A919BHN0</accession>
<evidence type="ECO:0000256" key="3">
    <source>
        <dbReference type="ARBA" id="ARBA00001968"/>
    </source>
</evidence>
<evidence type="ECO:0000256" key="8">
    <source>
        <dbReference type="ARBA" id="ARBA00022741"/>
    </source>
</evidence>
<evidence type="ECO:0000256" key="1">
    <source>
        <dbReference type="ARBA" id="ARBA00000527"/>
    </source>
</evidence>
<comment type="catalytic activity">
    <reaction evidence="1">
        <text>a ribonucleoside 3'-phosphate + H2O = a ribonucleoside + phosphate</text>
        <dbReference type="Rhea" id="RHEA:10144"/>
        <dbReference type="ChEBI" id="CHEBI:13197"/>
        <dbReference type="ChEBI" id="CHEBI:15377"/>
        <dbReference type="ChEBI" id="CHEBI:18254"/>
        <dbReference type="ChEBI" id="CHEBI:43474"/>
        <dbReference type="EC" id="3.1.3.6"/>
    </reaction>
</comment>
<dbReference type="AlphaFoldDB" id="A0A919BHN0"/>
<dbReference type="InterPro" id="IPR008334">
    <property type="entry name" value="5'-Nucleotdase_C"/>
</dbReference>
<keyword evidence="16" id="KW-1185">Reference proteome</keyword>
<evidence type="ECO:0000256" key="2">
    <source>
        <dbReference type="ARBA" id="ARBA00001730"/>
    </source>
</evidence>
<evidence type="ECO:0000313" key="16">
    <source>
        <dbReference type="Proteomes" id="UP000623842"/>
    </source>
</evidence>
<keyword evidence="10" id="KW-0511">Multifunctional enzyme</keyword>
<keyword evidence="6" id="KW-0479">Metal-binding</keyword>
<dbReference type="Pfam" id="PF23657">
    <property type="entry name" value="DUF7151"/>
    <property type="match status" value="1"/>
</dbReference>
<dbReference type="Proteomes" id="UP000623842">
    <property type="component" value="Unassembled WGS sequence"/>
</dbReference>
<dbReference type="InterPro" id="IPR006179">
    <property type="entry name" value="5_nucleotidase/apyrase"/>
</dbReference>
<dbReference type="Pfam" id="PF00149">
    <property type="entry name" value="Metallophos"/>
    <property type="match status" value="1"/>
</dbReference>
<protein>
    <submittedName>
        <fullName evidence="15">2',3'-cyclic-nucleotide 2'-phosphodiesterase</fullName>
    </submittedName>
</protein>
<dbReference type="PROSITE" id="PS00786">
    <property type="entry name" value="5_NUCLEOTIDASE_2"/>
    <property type="match status" value="1"/>
</dbReference>
<dbReference type="GO" id="GO:0000166">
    <property type="term" value="F:nucleotide binding"/>
    <property type="evidence" value="ECO:0007669"/>
    <property type="project" value="UniProtKB-KW"/>
</dbReference>
<dbReference type="InterPro" id="IPR055575">
    <property type="entry name" value="DUF7151"/>
</dbReference>
<reference evidence="15" key="1">
    <citation type="journal article" date="2014" name="Int. J. Syst. Evol. Microbiol.">
        <title>Complete genome sequence of Corynebacterium casei LMG S-19264T (=DSM 44701T), isolated from a smear-ripened cheese.</title>
        <authorList>
            <consortium name="US DOE Joint Genome Institute (JGI-PGF)"/>
            <person name="Walter F."/>
            <person name="Albersmeier A."/>
            <person name="Kalinowski J."/>
            <person name="Ruckert C."/>
        </authorList>
    </citation>
    <scope>NUCLEOTIDE SEQUENCE</scope>
    <source>
        <strain evidence="15">KCTC 42731</strain>
    </source>
</reference>
<organism evidence="15 16">
    <name type="scientific">Thalassotalea marina</name>
    <dbReference type="NCBI Taxonomy" id="1673741"/>
    <lineage>
        <taxon>Bacteria</taxon>
        <taxon>Pseudomonadati</taxon>
        <taxon>Pseudomonadota</taxon>
        <taxon>Gammaproteobacteria</taxon>
        <taxon>Alteromonadales</taxon>
        <taxon>Colwelliaceae</taxon>
        <taxon>Thalassotalea</taxon>
    </lineage>
</organism>
<keyword evidence="9 11" id="KW-0378">Hydrolase</keyword>
<evidence type="ECO:0000256" key="4">
    <source>
        <dbReference type="ARBA" id="ARBA00004196"/>
    </source>
</evidence>
<dbReference type="Gene3D" id="3.90.780.10">
    <property type="entry name" value="5'-Nucleotidase, C-terminal domain"/>
    <property type="match status" value="1"/>
</dbReference>
<keyword evidence="8 11" id="KW-0547">Nucleotide-binding</keyword>
<evidence type="ECO:0000259" key="13">
    <source>
        <dbReference type="Pfam" id="PF02872"/>
    </source>
</evidence>
<gene>
    <name evidence="15" type="ORF">GCM10017161_16930</name>
</gene>
<dbReference type="GO" id="GO:0008663">
    <property type="term" value="F:2',3'-cyclic-nucleotide 2'-phosphodiesterase activity"/>
    <property type="evidence" value="ECO:0007669"/>
    <property type="project" value="UniProtKB-EC"/>
</dbReference>
<proteinExistence type="inferred from homology"/>
<dbReference type="GO" id="GO:0009166">
    <property type="term" value="P:nucleotide catabolic process"/>
    <property type="evidence" value="ECO:0007669"/>
    <property type="project" value="InterPro"/>
</dbReference>
<name>A0A919BHN0_9GAMM</name>
<comment type="subcellular location">
    <subcellularLocation>
        <location evidence="4">Cell envelope</location>
    </subcellularLocation>
</comment>
<dbReference type="NCBIfam" id="NF006938">
    <property type="entry name" value="PRK09420.1"/>
    <property type="match status" value="1"/>
</dbReference>
<comment type="cofactor">
    <cofactor evidence="3">
        <name>a divalent metal cation</name>
        <dbReference type="ChEBI" id="CHEBI:60240"/>
    </cofactor>
</comment>
<evidence type="ECO:0000313" key="15">
    <source>
        <dbReference type="EMBL" id="GHF89668.1"/>
    </source>
</evidence>
<dbReference type="PANTHER" id="PTHR11575:SF6">
    <property type="entry name" value="2',3'-CYCLIC-NUCLEOTIDE 2'-PHOSPHODIESTERASE_3'-NUCLEOTIDASE"/>
    <property type="match status" value="1"/>
</dbReference>
<evidence type="ECO:0000259" key="12">
    <source>
        <dbReference type="Pfam" id="PF00149"/>
    </source>
</evidence>
<sequence length="739" mass="80305">MRLSSFIKTTLSISIISLLSACNGDDGKDGISGFNGANAVTSLINQTPLSLGNENCNYGGVQIDSGLDSNANNLLDTTEITSTQYVCAAMPPISNVNLRIMETTDIHMYLANYDYFSQSTSETLGFANTATLIKQARAEVKNSVLVDNGDLIQNSPLGDYEALIRKDDIMTGGTHVVFKALNLLEYDVGNLGNHEFNFGLDFLDATLAGANFPYINANVYKKDADNDPTNDENRYTPYYIQEKVVTDENGNQHILNIGYLGLTPPQIMQWDKAHLDEHVIAKDIVETAQYFVPKMKEEGADIIIAIPHSGLTSSAREDMAENTALYLSKIDGIDAILFGHNHRLFPGDASYNGHEAAGIDNVNGKLNGIPAVMPGFFGNHLGVIDLVMRPSTDGNWTVTSSSVQNRAISSGSARNGDFVDLAQADQQVLDAIDVEHKATIQWVSDPFAKISAPIFSFFALVQDDPSIQVVSDAQIAWGEAFIQGTELDGLPVLSAAAPFRAGRNGIDDYTNVSAGDIALLDTVSLYIYPNTIRMVRLTGADVKEWLERSAGQFNQIDPNSTAQQHLLNNAFPSYNYDVIDGVTYEIDVTQPAKYSVDGALVNANSQRIVNLRYNGQPIELSAEFLVVTNNYRASGGGSFPNIDGTSRETFEGPDENRGVLRNYIISQSAQAGDTGFDPSADNNWSFKAIETNVDLNVVFRTSPLNEVTTLAEALPAVSPTSPLQTDENGFALYQINLKQ</sequence>
<dbReference type="InterPro" id="IPR004843">
    <property type="entry name" value="Calcineurin-like_PHP"/>
</dbReference>
<dbReference type="Pfam" id="PF02872">
    <property type="entry name" value="5_nucleotid_C"/>
    <property type="match status" value="1"/>
</dbReference>
<dbReference type="SUPFAM" id="SSF56300">
    <property type="entry name" value="Metallo-dependent phosphatases"/>
    <property type="match status" value="1"/>
</dbReference>
<dbReference type="RefSeq" id="WP_229854611.1">
    <property type="nucleotide sequence ID" value="NZ_BNCK01000003.1"/>
</dbReference>
<dbReference type="PANTHER" id="PTHR11575">
    <property type="entry name" value="5'-NUCLEOTIDASE-RELATED"/>
    <property type="match status" value="1"/>
</dbReference>
<evidence type="ECO:0000256" key="7">
    <source>
        <dbReference type="ARBA" id="ARBA00022729"/>
    </source>
</evidence>
<dbReference type="GO" id="GO:0046872">
    <property type="term" value="F:metal ion binding"/>
    <property type="evidence" value="ECO:0007669"/>
    <property type="project" value="UniProtKB-KW"/>
</dbReference>
<evidence type="ECO:0000256" key="9">
    <source>
        <dbReference type="ARBA" id="ARBA00022801"/>
    </source>
</evidence>